<dbReference type="VEuPathDB" id="FungiDB:SCHCODRAFT_02566359"/>
<evidence type="ECO:0000256" key="1">
    <source>
        <dbReference type="SAM" id="MobiDB-lite"/>
    </source>
</evidence>
<gene>
    <name evidence="2" type="ORF">SCHCODRAFT_80784</name>
</gene>
<dbReference type="EMBL" id="GL377302">
    <property type="protein sequence ID" value="EFJ03704.1"/>
    <property type="molecule type" value="Genomic_DNA"/>
</dbReference>
<feature type="region of interest" description="Disordered" evidence="1">
    <location>
        <begin position="1"/>
        <end position="89"/>
    </location>
</feature>
<dbReference type="KEGG" id="scm:SCHCO_02566359"/>
<dbReference type="OrthoDB" id="10331399at2759"/>
<dbReference type="HOGENOM" id="CLU_2456028_0_0_1"/>
<organism evidence="3">
    <name type="scientific">Schizophyllum commune (strain H4-8 / FGSC 9210)</name>
    <name type="common">Split gill fungus</name>
    <dbReference type="NCBI Taxonomy" id="578458"/>
    <lineage>
        <taxon>Eukaryota</taxon>
        <taxon>Fungi</taxon>
        <taxon>Dikarya</taxon>
        <taxon>Basidiomycota</taxon>
        <taxon>Agaricomycotina</taxon>
        <taxon>Agaricomycetes</taxon>
        <taxon>Agaricomycetidae</taxon>
        <taxon>Agaricales</taxon>
        <taxon>Schizophyllaceae</taxon>
        <taxon>Schizophyllum</taxon>
    </lineage>
</organism>
<accession>D8PPU8</accession>
<dbReference type="GeneID" id="9584913"/>
<proteinExistence type="predicted"/>
<protein>
    <submittedName>
        <fullName evidence="2">Expressed protein</fullName>
    </submittedName>
</protein>
<dbReference type="RefSeq" id="XP_003038606.1">
    <property type="nucleotide sequence ID" value="XM_003038560.1"/>
</dbReference>
<sequence>MEKGPGTHFGSCPRPALPRRKPPPAATPPAPDGSHLRSIIARQPPACAPPHRQGLPPISNPHKPPRKSTTVLPLSDVPNQPKGPRTQIA</sequence>
<evidence type="ECO:0000313" key="3">
    <source>
        <dbReference type="Proteomes" id="UP000007431"/>
    </source>
</evidence>
<dbReference type="InParanoid" id="D8PPU8"/>
<name>D8PPU8_SCHCM</name>
<evidence type="ECO:0000313" key="2">
    <source>
        <dbReference type="EMBL" id="EFJ03704.1"/>
    </source>
</evidence>
<reference evidence="2 3" key="1">
    <citation type="journal article" date="2010" name="Nat. Biotechnol.">
        <title>Genome sequence of the model mushroom Schizophyllum commune.</title>
        <authorList>
            <person name="Ohm R.A."/>
            <person name="de Jong J.F."/>
            <person name="Lugones L.G."/>
            <person name="Aerts A."/>
            <person name="Kothe E."/>
            <person name="Stajich J.E."/>
            <person name="de Vries R.P."/>
            <person name="Record E."/>
            <person name="Levasseur A."/>
            <person name="Baker S.E."/>
            <person name="Bartholomew K.A."/>
            <person name="Coutinho P.M."/>
            <person name="Erdmann S."/>
            <person name="Fowler T.J."/>
            <person name="Gathman A.C."/>
            <person name="Lombard V."/>
            <person name="Henrissat B."/>
            <person name="Knabe N."/>
            <person name="Kuees U."/>
            <person name="Lilly W.W."/>
            <person name="Lindquist E."/>
            <person name="Lucas S."/>
            <person name="Magnuson J.K."/>
            <person name="Piumi F."/>
            <person name="Raudaskoski M."/>
            <person name="Salamov A."/>
            <person name="Schmutz J."/>
            <person name="Schwarze F.W.M.R."/>
            <person name="vanKuyk P.A."/>
            <person name="Horton J.S."/>
            <person name="Grigoriev I.V."/>
            <person name="Woesten H.A.B."/>
        </authorList>
    </citation>
    <scope>NUCLEOTIDE SEQUENCE [LARGE SCALE GENOMIC DNA]</scope>
    <source>
        <strain evidence="3">H4-8 / FGSC 9210</strain>
    </source>
</reference>
<dbReference type="Proteomes" id="UP000007431">
    <property type="component" value="Unassembled WGS sequence"/>
</dbReference>
<keyword evidence="3" id="KW-1185">Reference proteome</keyword>
<dbReference type="AlphaFoldDB" id="D8PPU8"/>